<organism evidence="15 16">
    <name type="scientific">Acaromyces ingoldii</name>
    <dbReference type="NCBI Taxonomy" id="215250"/>
    <lineage>
        <taxon>Eukaryota</taxon>
        <taxon>Fungi</taxon>
        <taxon>Dikarya</taxon>
        <taxon>Basidiomycota</taxon>
        <taxon>Ustilaginomycotina</taxon>
        <taxon>Exobasidiomycetes</taxon>
        <taxon>Exobasidiales</taxon>
        <taxon>Cryptobasidiaceae</taxon>
        <taxon>Acaromyces</taxon>
    </lineage>
</organism>
<dbReference type="GeneID" id="37046623"/>
<feature type="compositionally biased region" description="Basic residues" evidence="13">
    <location>
        <begin position="38"/>
        <end position="48"/>
    </location>
</feature>
<dbReference type="GO" id="GO:0000812">
    <property type="term" value="C:Swr1 complex"/>
    <property type="evidence" value="ECO:0007669"/>
    <property type="project" value="TreeGrafter"/>
</dbReference>
<keyword evidence="7" id="KW-0010">Activator</keyword>
<comment type="subcellular location">
    <subcellularLocation>
        <location evidence="1">Nucleus</location>
    </subcellularLocation>
</comment>
<evidence type="ECO:0000256" key="4">
    <source>
        <dbReference type="ARBA" id="ARBA00022763"/>
    </source>
</evidence>
<keyword evidence="16" id="KW-1185">Reference proteome</keyword>
<dbReference type="InterPro" id="IPR001005">
    <property type="entry name" value="SANT/Myb"/>
</dbReference>
<name>A0A316Z1C0_9BASI</name>
<keyword evidence="8" id="KW-0804">Transcription</keyword>
<feature type="compositionally biased region" description="Low complexity" evidence="13">
    <location>
        <begin position="15"/>
        <end position="30"/>
    </location>
</feature>
<keyword evidence="10" id="KW-0539">Nucleus</keyword>
<dbReference type="OrthoDB" id="19740at2759"/>
<evidence type="ECO:0000256" key="6">
    <source>
        <dbReference type="ARBA" id="ARBA00023015"/>
    </source>
</evidence>
<evidence type="ECO:0000313" key="16">
    <source>
        <dbReference type="Proteomes" id="UP000245768"/>
    </source>
</evidence>
<evidence type="ECO:0000259" key="14">
    <source>
        <dbReference type="SMART" id="SM00717"/>
    </source>
</evidence>
<evidence type="ECO:0000256" key="8">
    <source>
        <dbReference type="ARBA" id="ARBA00023163"/>
    </source>
</evidence>
<comment type="subunit">
    <text evidence="12">Component of the SWR1 chromatin-remodeling complex and of the NuA4 histone acetyltransferase complex.</text>
</comment>
<comment type="similarity">
    <text evidence="2">Belongs to the SWC4 family.</text>
</comment>
<dbReference type="AlphaFoldDB" id="A0A316Z1C0"/>
<dbReference type="PANTHER" id="PTHR12855:SF10">
    <property type="entry name" value="DNA METHYLTRANSFERASE 1-ASSOCIATED PROTEIN 1"/>
    <property type="match status" value="1"/>
</dbReference>
<reference evidence="15 16" key="1">
    <citation type="journal article" date="2018" name="Mol. Biol. Evol.">
        <title>Broad Genomic Sampling Reveals a Smut Pathogenic Ancestry of the Fungal Clade Ustilaginomycotina.</title>
        <authorList>
            <person name="Kijpornyongpan T."/>
            <person name="Mondo S.J."/>
            <person name="Barry K."/>
            <person name="Sandor L."/>
            <person name="Lee J."/>
            <person name="Lipzen A."/>
            <person name="Pangilinan J."/>
            <person name="LaButti K."/>
            <person name="Hainaut M."/>
            <person name="Henrissat B."/>
            <person name="Grigoriev I.V."/>
            <person name="Spatafora J.W."/>
            <person name="Aime M.C."/>
        </authorList>
    </citation>
    <scope>NUCLEOTIDE SEQUENCE [LARGE SCALE GENOMIC DNA]</scope>
    <source>
        <strain evidence="15 16">MCA 4198</strain>
    </source>
</reference>
<dbReference type="Gene3D" id="1.10.10.60">
    <property type="entry name" value="Homeodomain-like"/>
    <property type="match status" value="1"/>
</dbReference>
<evidence type="ECO:0000256" key="3">
    <source>
        <dbReference type="ARBA" id="ARBA00019132"/>
    </source>
</evidence>
<dbReference type="GO" id="GO:0000122">
    <property type="term" value="P:negative regulation of transcription by RNA polymerase II"/>
    <property type="evidence" value="ECO:0007669"/>
    <property type="project" value="TreeGrafter"/>
</dbReference>
<evidence type="ECO:0000256" key="2">
    <source>
        <dbReference type="ARBA" id="ARBA00006918"/>
    </source>
</evidence>
<evidence type="ECO:0000256" key="7">
    <source>
        <dbReference type="ARBA" id="ARBA00023159"/>
    </source>
</evidence>
<dbReference type="Pfam" id="PF16282">
    <property type="entry name" value="SANT_DAMP1_like"/>
    <property type="match status" value="1"/>
</dbReference>
<dbReference type="InterPro" id="IPR032563">
    <property type="entry name" value="DAMP1_SANT-like"/>
</dbReference>
<evidence type="ECO:0000256" key="1">
    <source>
        <dbReference type="ARBA" id="ARBA00004123"/>
    </source>
</evidence>
<evidence type="ECO:0000256" key="9">
    <source>
        <dbReference type="ARBA" id="ARBA00023204"/>
    </source>
</evidence>
<evidence type="ECO:0000256" key="12">
    <source>
        <dbReference type="ARBA" id="ARBA00038745"/>
    </source>
</evidence>
<dbReference type="FunFam" id="1.10.10.60:FF:000521">
    <property type="entry name" value="SWR1-complex protein 4"/>
    <property type="match status" value="1"/>
</dbReference>
<accession>A0A316Z1C0</accession>
<proteinExistence type="inferred from homology"/>
<feature type="domain" description="Myb-like" evidence="14">
    <location>
        <begin position="170"/>
        <end position="222"/>
    </location>
</feature>
<dbReference type="GO" id="GO:0035267">
    <property type="term" value="C:NuA4 histone acetyltransferase complex"/>
    <property type="evidence" value="ECO:0007669"/>
    <property type="project" value="InterPro"/>
</dbReference>
<dbReference type="InterPro" id="IPR027109">
    <property type="entry name" value="Swc4/Dmap1"/>
</dbReference>
<dbReference type="GO" id="GO:0006338">
    <property type="term" value="P:chromatin remodeling"/>
    <property type="evidence" value="ECO:0007669"/>
    <property type="project" value="InterPro"/>
</dbReference>
<dbReference type="EMBL" id="KZ819634">
    <property type="protein sequence ID" value="PWN93973.1"/>
    <property type="molecule type" value="Genomic_DNA"/>
</dbReference>
<keyword evidence="6" id="KW-0805">Transcription regulation</keyword>
<keyword evidence="4" id="KW-0227">DNA damage</keyword>
<dbReference type="GO" id="GO:0006281">
    <property type="term" value="P:DNA repair"/>
    <property type="evidence" value="ECO:0007669"/>
    <property type="project" value="UniProtKB-KW"/>
</dbReference>
<evidence type="ECO:0000313" key="15">
    <source>
        <dbReference type="EMBL" id="PWN93973.1"/>
    </source>
</evidence>
<sequence length="585" mass="63844">MATGSDVRDILSLPGKSAQASVSGAGVSSSGSGGGIVSKRHHPSKAAKPKMDGISRELYALLGDNAPSLSMGPDGPLGIASGARGKFMPKFKRRPQKAQRWEWEPFQNPARKDSLVLHHWVQASETDRQGEIEGEAGPSRLPKREYQFADLNTGSGVYSYSNDEYHQHLRDDDWTKEETDYLIDLCHSYDLRFIIITDRYEWPGKERSMEDLKARYYAICRRLIRSRISTDDFETRSALVLTYSFDRAREVERKKHVARLYSRTPEQLAEEEALYIEARRLEQNEGRFAAEREELMRLLGGWERVPTIRAENIAAAGAGLGVTLPGSSAAVEEALEAKRKRHKTEGITTPAGAAFVDDESMTGGPSSSMAAASSTTLAKAALSSKQKAELKTAQFDEQHMISRFDPNTPPPTGASTSISGPTSGVPTGPSLLSQTKLPYPHLVGVASSYPPVAPSVMNPSSSHGAFLRSQRMLVPRTSILQRATDAMKELQPNVGPRLIFPTVDNAEKWEGLLGAVTAGLEMKRQLDRVESELRILRMRRQQGHGQGQSEGSVPPGQSGSLKTPTPGPEGPSPSQTGVSQVSVVE</sequence>
<gene>
    <name evidence="15" type="ORF">FA10DRAFT_299300</name>
</gene>
<feature type="region of interest" description="Disordered" evidence="13">
    <location>
        <begin position="400"/>
        <end position="433"/>
    </location>
</feature>
<keyword evidence="9" id="KW-0234">DNA repair</keyword>
<feature type="compositionally biased region" description="Polar residues" evidence="13">
    <location>
        <begin position="413"/>
        <end position="433"/>
    </location>
</feature>
<evidence type="ECO:0000256" key="13">
    <source>
        <dbReference type="SAM" id="MobiDB-lite"/>
    </source>
</evidence>
<comment type="function">
    <text evidence="11">Component of the SWR1 complex which mediates the ATP-dependent exchange of histone H2A for the H2A variant HZT1 leading to transcriptional regulation of selected genes by chromatin remodeling. Component of the NuA4 histone acetyltransferase complex which is involved in transcriptional activation of selected genes principally by acetylation of nucleosomal histone H4 and H2A. The NuA4 complex is also involved in DNA repair.</text>
</comment>
<dbReference type="SMART" id="SM00717">
    <property type="entry name" value="SANT"/>
    <property type="match status" value="1"/>
</dbReference>
<dbReference type="PANTHER" id="PTHR12855">
    <property type="entry name" value="DNA METHYLTRANSFERASE 1-ASSOCIATED PROTEIN 1 FAMILY MEMBER"/>
    <property type="match status" value="1"/>
</dbReference>
<dbReference type="Proteomes" id="UP000245768">
    <property type="component" value="Unassembled WGS sequence"/>
</dbReference>
<evidence type="ECO:0000256" key="5">
    <source>
        <dbReference type="ARBA" id="ARBA00022853"/>
    </source>
</evidence>
<feature type="region of interest" description="Disordered" evidence="13">
    <location>
        <begin position="540"/>
        <end position="585"/>
    </location>
</feature>
<dbReference type="FunCoup" id="A0A316Z1C0">
    <property type="interactions" value="527"/>
</dbReference>
<evidence type="ECO:0000256" key="11">
    <source>
        <dbReference type="ARBA" id="ARBA00025264"/>
    </source>
</evidence>
<keyword evidence="5" id="KW-0156">Chromatin regulator</keyword>
<protein>
    <recommendedName>
        <fullName evidence="3">SWR1-complex protein 4</fullName>
    </recommendedName>
</protein>
<evidence type="ECO:0000256" key="10">
    <source>
        <dbReference type="ARBA" id="ARBA00023242"/>
    </source>
</evidence>
<feature type="region of interest" description="Disordered" evidence="13">
    <location>
        <begin position="1"/>
        <end position="50"/>
    </location>
</feature>
<dbReference type="RefSeq" id="XP_025381171.1">
    <property type="nucleotide sequence ID" value="XM_025524707.1"/>
</dbReference>
<dbReference type="InParanoid" id="A0A316Z1C0"/>
<dbReference type="STRING" id="215250.A0A316Z1C0"/>
<dbReference type="GO" id="GO:0003714">
    <property type="term" value="F:transcription corepressor activity"/>
    <property type="evidence" value="ECO:0007669"/>
    <property type="project" value="TreeGrafter"/>
</dbReference>